<dbReference type="RefSeq" id="WP_040740801.1">
    <property type="nucleotide sequence ID" value="NZ_QJKF01000013.1"/>
</dbReference>
<feature type="region of interest" description="Disordered" evidence="1">
    <location>
        <begin position="406"/>
        <end position="469"/>
    </location>
</feature>
<feature type="compositionally biased region" description="Basic and acidic residues" evidence="1">
    <location>
        <begin position="425"/>
        <end position="446"/>
    </location>
</feature>
<protein>
    <submittedName>
        <fullName evidence="2">Uncharacterized protein</fullName>
    </submittedName>
</protein>
<accession>A0A318JXW1</accession>
<comment type="caution">
    <text evidence="2">The sequence shown here is derived from an EMBL/GenBank/DDBJ whole genome shotgun (WGS) entry which is preliminary data.</text>
</comment>
<sequence length="968" mass="107396">MVELFRFIQQAFVVSDSGNSIDLTTQSAFQRRLRELMSGPYALVRAEAEKYIDGVTGSGAATLADGGLARLAKYTDLRAKLLALSAAQARTTTPPPSLSGKVSKAIKDVFGQEPADLVASQQFKDELVGSGDILVAVKITTRFDRVDAPSITVMRQVIAFVADFVAGRADPLTIDRIHTLLDRPVRIPEEFFPRPGGDPQVRAKKSEPDAGAARLAELSTEQAAFQRAYDLVMTARPNQLAIHTDAQANSAADEQEQSHALTEERERSTAVPSVIGLTSAALAAMDPVVRDHLAAELSDVATASVPDILGVLKRRRSALAREVEPSRLPRPAQVYRLGNNLFAVPPNTDETPETDPPVPDFSHAITRPVGVGDLQVVRQELIGYVPADISHIENVLPGELLKKTTKREETSELIVTESTESTQSAERDTQTAERNELASEASKEAGEQSSATQDQTSTSNYGRLVENSKTNYARSVTDRAVNKLTQSVKQERTQREKKVYTEETVHQLDNANGLRAIRGIYQWVDKKYKTRVVNYGKRLLYDVVVPEPASFLIESLKAGAQKENFQLTRPQEPTVTPAELDATNYMYWAALYGVTGAVTPPPEELVRTFANVEKGDAGKALEGNYGISSSSPLYGQHFNAVKIPIPDGYAAIGGYVQRTNRNFVTPDDPEEREFEFFIGESTFLRFIKNGPLNQSFTLRGETGEIPVTLRTFAKTLQFNYAVGIVCRRTDAAMAKWQLDTHAKIVAGYQRQRTEFLDQLGRYQTAVRTQLSLATAFSHDSTTEREELKKAFIHLLMSEHFDQVGYPAPQNPQQFPGDPRYIKQWGAVVAFFERAFEWEHLMYLFYPYFWGREKLWGELVLIQDVDAQFEAFLKAGAARVVIPVRPGFEAALAHFHETGDVWMGEEIPDMFSDRYVSIIAEIKARNATEAQEVVVDEWEVRLPTTLVMLRDDAQLPSWTPAALTAGDGE</sequence>
<evidence type="ECO:0000313" key="2">
    <source>
        <dbReference type="EMBL" id="PXX58757.1"/>
    </source>
</evidence>
<proteinExistence type="predicted"/>
<name>A0A318JXW1_9NOCA</name>
<dbReference type="OrthoDB" id="8563833at2"/>
<feature type="region of interest" description="Disordered" evidence="1">
    <location>
        <begin position="246"/>
        <end position="270"/>
    </location>
</feature>
<keyword evidence="3" id="KW-1185">Reference proteome</keyword>
<gene>
    <name evidence="2" type="ORF">DFR70_11392</name>
</gene>
<evidence type="ECO:0000313" key="3">
    <source>
        <dbReference type="Proteomes" id="UP000247569"/>
    </source>
</evidence>
<dbReference type="AlphaFoldDB" id="A0A318JXW1"/>
<organism evidence="2 3">
    <name type="scientific">Nocardia tenerifensis</name>
    <dbReference type="NCBI Taxonomy" id="228006"/>
    <lineage>
        <taxon>Bacteria</taxon>
        <taxon>Bacillati</taxon>
        <taxon>Actinomycetota</taxon>
        <taxon>Actinomycetes</taxon>
        <taxon>Mycobacteriales</taxon>
        <taxon>Nocardiaceae</taxon>
        <taxon>Nocardia</taxon>
    </lineage>
</organism>
<reference evidence="2 3" key="1">
    <citation type="submission" date="2018-05" db="EMBL/GenBank/DDBJ databases">
        <title>Genomic Encyclopedia of Type Strains, Phase IV (KMG-IV): sequencing the most valuable type-strain genomes for metagenomic binning, comparative biology and taxonomic classification.</title>
        <authorList>
            <person name="Goeker M."/>
        </authorList>
    </citation>
    <scope>NUCLEOTIDE SEQUENCE [LARGE SCALE GENOMIC DNA]</scope>
    <source>
        <strain evidence="2 3">DSM 44704</strain>
    </source>
</reference>
<evidence type="ECO:0000256" key="1">
    <source>
        <dbReference type="SAM" id="MobiDB-lite"/>
    </source>
</evidence>
<dbReference type="EMBL" id="QJKF01000013">
    <property type="protein sequence ID" value="PXX58757.1"/>
    <property type="molecule type" value="Genomic_DNA"/>
</dbReference>
<feature type="compositionally biased region" description="Low complexity" evidence="1">
    <location>
        <begin position="448"/>
        <end position="459"/>
    </location>
</feature>
<dbReference type="Proteomes" id="UP000247569">
    <property type="component" value="Unassembled WGS sequence"/>
</dbReference>